<evidence type="ECO:0000256" key="1">
    <source>
        <dbReference type="SAM" id="MobiDB-lite"/>
    </source>
</evidence>
<dbReference type="OrthoDB" id="5324651at2759"/>
<feature type="compositionally biased region" description="Low complexity" evidence="1">
    <location>
        <begin position="220"/>
        <end position="258"/>
    </location>
</feature>
<dbReference type="Proteomes" id="UP001152130">
    <property type="component" value="Unassembled WGS sequence"/>
</dbReference>
<evidence type="ECO:0000313" key="4">
    <source>
        <dbReference type="Proteomes" id="UP001152130"/>
    </source>
</evidence>
<keyword evidence="2" id="KW-1133">Transmembrane helix</keyword>
<organism evidence="3 4">
    <name type="scientific">Fusarium irregulare</name>
    <dbReference type="NCBI Taxonomy" id="2494466"/>
    <lineage>
        <taxon>Eukaryota</taxon>
        <taxon>Fungi</taxon>
        <taxon>Dikarya</taxon>
        <taxon>Ascomycota</taxon>
        <taxon>Pezizomycotina</taxon>
        <taxon>Sordariomycetes</taxon>
        <taxon>Hypocreomycetidae</taxon>
        <taxon>Hypocreales</taxon>
        <taxon>Nectriaceae</taxon>
        <taxon>Fusarium</taxon>
        <taxon>Fusarium incarnatum-equiseti species complex</taxon>
    </lineage>
</organism>
<name>A0A9W8UG88_9HYPO</name>
<proteinExistence type="predicted"/>
<sequence>MKMALTNEQEREIYIAYKKILHGQDALLRREKPIEQRIIKTKNQPSVQDVLQKYDRYMLVQILRELLSAKVFESEERANIYFASAPPAPPTTVEPSLATTPEPNTTHTQIVTPKPIVTVDKQKQTAAPVASDMEKGVAFTNLDQLLGISSGKDETIRDGTISPPTSESSDTESDEDKKVCPSFTCSTNMFPVSVRKSPVSWAEFLTLYTRTNDRTPRTPPTSSYISSGISSNLSSDVSSDASSAISSTTSQSSDTPQSYEDTIVPQEIDPPHRTQILILSRMQRILEAACFEYAKDMMPSVLKEMGWTCPEAGELNIWACHLRKRTAILERRAVAYGIKIHISAILSSCVNIRHFAVHRKELHAAQLVQLTEHAVALCTILKTPEHAHVYTLQRIRDAIKDQLSSLATLKRQFATGLVFGRVTECRKELLAMEQEVLNWAAKRRAELDVMEQENIRSSRIDFDKQKTVSWENVEALLSRKETAPPVETQAAETQATDVSDADLECTRPEAPQGGQETRFEGILSCFPLFPTLEACHDLGQFLRWIIVKAWSVTLIIAELLSGKQNTWISVFWMAVFFMVLLGLYSMGIVHIVRMAHN</sequence>
<feature type="region of interest" description="Disordered" evidence="1">
    <location>
        <begin position="150"/>
        <end position="179"/>
    </location>
</feature>
<dbReference type="AlphaFoldDB" id="A0A9W8UG88"/>
<keyword evidence="2" id="KW-0812">Transmembrane</keyword>
<comment type="caution">
    <text evidence="3">The sequence shown here is derived from an EMBL/GenBank/DDBJ whole genome shotgun (WGS) entry which is preliminary data.</text>
</comment>
<dbReference type="EMBL" id="JAPDHF010000001">
    <property type="protein sequence ID" value="KAJ4024429.1"/>
    <property type="molecule type" value="Genomic_DNA"/>
</dbReference>
<feature type="transmembrane region" description="Helical" evidence="2">
    <location>
        <begin position="567"/>
        <end position="592"/>
    </location>
</feature>
<feature type="region of interest" description="Disordered" evidence="1">
    <location>
        <begin position="83"/>
        <end position="108"/>
    </location>
</feature>
<accession>A0A9W8UG88</accession>
<reference evidence="3" key="1">
    <citation type="submission" date="2022-10" db="EMBL/GenBank/DDBJ databases">
        <title>Fusarium specimens isolated from Avocado Roots.</title>
        <authorList>
            <person name="Stajich J."/>
            <person name="Roper C."/>
            <person name="Heimlech-Rivalta G."/>
        </authorList>
    </citation>
    <scope>NUCLEOTIDE SEQUENCE</scope>
    <source>
        <strain evidence="3">CF00143</strain>
    </source>
</reference>
<gene>
    <name evidence="3" type="ORF">NW766_000665</name>
</gene>
<evidence type="ECO:0000256" key="2">
    <source>
        <dbReference type="SAM" id="Phobius"/>
    </source>
</evidence>
<feature type="compositionally biased region" description="Polar residues" evidence="1">
    <location>
        <begin position="93"/>
        <end position="108"/>
    </location>
</feature>
<evidence type="ECO:0000313" key="3">
    <source>
        <dbReference type="EMBL" id="KAJ4024429.1"/>
    </source>
</evidence>
<feature type="region of interest" description="Disordered" evidence="1">
    <location>
        <begin position="211"/>
        <end position="266"/>
    </location>
</feature>
<keyword evidence="4" id="KW-1185">Reference proteome</keyword>
<protein>
    <submittedName>
        <fullName evidence="3">Uncharacterized protein</fullName>
    </submittedName>
</protein>
<keyword evidence="2" id="KW-0472">Membrane</keyword>